<dbReference type="InterPro" id="IPR005835">
    <property type="entry name" value="NTP_transferase_dom"/>
</dbReference>
<protein>
    <submittedName>
        <fullName evidence="3">Nucleotidyltransferase family protein</fullName>
    </submittedName>
</protein>
<dbReference type="EMBL" id="JBBKXZ010000002">
    <property type="protein sequence ID" value="MFD3394331.1"/>
    <property type="molecule type" value="Genomic_DNA"/>
</dbReference>
<dbReference type="Pfam" id="PF00571">
    <property type="entry name" value="CBS"/>
    <property type="match status" value="1"/>
</dbReference>
<keyword evidence="1" id="KW-0129">CBS domain</keyword>
<dbReference type="InterPro" id="IPR000644">
    <property type="entry name" value="CBS_dom"/>
</dbReference>
<comment type="caution">
    <text evidence="3">The sequence shown here is derived from an EMBL/GenBank/DDBJ whole genome shotgun (WGS) entry which is preliminary data.</text>
</comment>
<dbReference type="Gene3D" id="3.90.550.10">
    <property type="entry name" value="Spore Coat Polysaccharide Biosynthesis Protein SpsA, Chain A"/>
    <property type="match status" value="1"/>
</dbReference>
<keyword evidence="4" id="KW-1185">Reference proteome</keyword>
<evidence type="ECO:0000259" key="2">
    <source>
        <dbReference type="PROSITE" id="PS51371"/>
    </source>
</evidence>
<evidence type="ECO:0000313" key="4">
    <source>
        <dbReference type="Proteomes" id="UP001598138"/>
    </source>
</evidence>
<dbReference type="InterPro" id="IPR050486">
    <property type="entry name" value="Mannose-1P_guanyltransferase"/>
</dbReference>
<dbReference type="Pfam" id="PF00483">
    <property type="entry name" value="NTP_transferase"/>
    <property type="match status" value="1"/>
</dbReference>
<sequence>MRHYKEHLVAEGTSILEALRIMDKLAEDAFIFIVDKDDRLLGSLTDGDVRRALIKGLDVNRSVNEILQTKPRFIRKTDFDVNQVIYLRNNLFKIIPILDENDVVINVINFSQVKSYLPLDVVIMAGGRGARLKPLTDITPKPLLKVGEKAIISHNLDRLLYYGIDDFWISVNYLGDQIVSAIGKGEDKNFNVDYIWEKEPLGTIGSVSLIDNFKHNCILITNSDILTNLDYEDFYLKFIESGADFAVVTIPYKVDIPYAVLETNGNEILSFKEKPSYTYYSNGGIYLLKKEVLNLIPYAGFFNATDLMERLIENGNKVISYPLNGYWLDIGKPDDYEKAQRDIHLINLK</sequence>
<evidence type="ECO:0000313" key="3">
    <source>
        <dbReference type="EMBL" id="MFD3394331.1"/>
    </source>
</evidence>
<gene>
    <name evidence="3" type="ORF">U0R10_06840</name>
</gene>
<dbReference type="SUPFAM" id="SSF54631">
    <property type="entry name" value="CBS-domain pair"/>
    <property type="match status" value="1"/>
</dbReference>
<organism evidence="3 4">
    <name type="scientific">Aquirufa avitistagni</name>
    <dbReference type="NCBI Taxonomy" id="3104728"/>
    <lineage>
        <taxon>Bacteria</taxon>
        <taxon>Pseudomonadati</taxon>
        <taxon>Bacteroidota</taxon>
        <taxon>Cytophagia</taxon>
        <taxon>Cytophagales</taxon>
        <taxon>Flectobacillaceae</taxon>
        <taxon>Aquirufa</taxon>
    </lineage>
</organism>
<dbReference type="InterPro" id="IPR029044">
    <property type="entry name" value="Nucleotide-diphossugar_trans"/>
</dbReference>
<dbReference type="InterPro" id="IPR046342">
    <property type="entry name" value="CBS_dom_sf"/>
</dbReference>
<dbReference type="RefSeq" id="WP_377983213.1">
    <property type="nucleotide sequence ID" value="NZ_JBBKXZ010000002.1"/>
</dbReference>
<reference evidence="3 4" key="1">
    <citation type="submission" date="2024-03" db="EMBL/GenBank/DDBJ databases">
        <title>Aquirufa genome sequencing.</title>
        <authorList>
            <person name="Pitt A."/>
            <person name="Hahn M.W."/>
        </authorList>
    </citation>
    <scope>NUCLEOTIDE SEQUENCE [LARGE SCALE GENOMIC DNA]</scope>
    <source>
        <strain evidence="3 4">OSTEICH-129V</strain>
    </source>
</reference>
<dbReference type="Gene3D" id="3.10.580.10">
    <property type="entry name" value="CBS-domain"/>
    <property type="match status" value="1"/>
</dbReference>
<dbReference type="SUPFAM" id="SSF53448">
    <property type="entry name" value="Nucleotide-diphospho-sugar transferases"/>
    <property type="match status" value="1"/>
</dbReference>
<name>A0ABW6DC01_9BACT</name>
<dbReference type="CDD" id="cd06426">
    <property type="entry name" value="NTP_transferase_like_2"/>
    <property type="match status" value="1"/>
</dbReference>
<dbReference type="PROSITE" id="PS51371">
    <property type="entry name" value="CBS"/>
    <property type="match status" value="1"/>
</dbReference>
<evidence type="ECO:0000256" key="1">
    <source>
        <dbReference type="PROSITE-ProRule" id="PRU00703"/>
    </source>
</evidence>
<dbReference type="PANTHER" id="PTHR22572">
    <property type="entry name" value="SUGAR-1-PHOSPHATE GUANYL TRANSFERASE"/>
    <property type="match status" value="1"/>
</dbReference>
<accession>A0ABW6DC01</accession>
<proteinExistence type="predicted"/>
<dbReference type="Proteomes" id="UP001598138">
    <property type="component" value="Unassembled WGS sequence"/>
</dbReference>
<feature type="domain" description="CBS" evidence="2">
    <location>
        <begin position="1"/>
        <end position="59"/>
    </location>
</feature>